<dbReference type="VEuPathDB" id="ToxoDB:TGDOM2_313810"/>
<dbReference type="EMBL" id="AHZU02001005">
    <property type="protein sequence ID" value="KFG37523.1"/>
    <property type="molecule type" value="Genomic_DNA"/>
</dbReference>
<proteinExistence type="predicted"/>
<keyword evidence="2" id="KW-0648">Protein biosynthesis</keyword>
<name>A0A086JZF5_TOXGO</name>
<dbReference type="InterPro" id="IPR009072">
    <property type="entry name" value="Histone-fold"/>
</dbReference>
<dbReference type="GO" id="GO:0046982">
    <property type="term" value="F:protein heterodimerization activity"/>
    <property type="evidence" value="ECO:0007669"/>
    <property type="project" value="InterPro"/>
</dbReference>
<feature type="region of interest" description="Disordered" evidence="1">
    <location>
        <begin position="145"/>
        <end position="181"/>
    </location>
</feature>
<feature type="compositionally biased region" description="Low complexity" evidence="1">
    <location>
        <begin position="36"/>
        <end position="56"/>
    </location>
</feature>
<feature type="compositionally biased region" description="Low complexity" evidence="1">
    <location>
        <begin position="393"/>
        <end position="407"/>
    </location>
</feature>
<keyword evidence="2" id="KW-0396">Initiation factor</keyword>
<dbReference type="GO" id="GO:0003743">
    <property type="term" value="F:translation initiation factor activity"/>
    <property type="evidence" value="ECO:0007669"/>
    <property type="project" value="UniProtKB-KW"/>
</dbReference>
<comment type="caution">
    <text evidence="2">The sequence shown here is derived from an EMBL/GenBank/DDBJ whole genome shotgun (WGS) entry which is preliminary data.</text>
</comment>
<evidence type="ECO:0000313" key="3">
    <source>
        <dbReference type="Proteomes" id="UP000028837"/>
    </source>
</evidence>
<evidence type="ECO:0000313" key="2">
    <source>
        <dbReference type="EMBL" id="KFG37523.1"/>
    </source>
</evidence>
<dbReference type="InterPro" id="IPR019473">
    <property type="entry name" value="TFIID_su8_C"/>
</dbReference>
<feature type="region of interest" description="Disordered" evidence="1">
    <location>
        <begin position="448"/>
        <end position="474"/>
    </location>
</feature>
<gene>
    <name evidence="2" type="ORF">TGDOM2_313810</name>
</gene>
<dbReference type="Proteomes" id="UP000028837">
    <property type="component" value="Unassembled WGS sequence"/>
</dbReference>
<dbReference type="CDD" id="cd00076">
    <property type="entry name" value="HFD_SF"/>
    <property type="match status" value="1"/>
</dbReference>
<dbReference type="Gene3D" id="1.10.20.10">
    <property type="entry name" value="Histone, subunit A"/>
    <property type="match status" value="1"/>
</dbReference>
<feature type="region of interest" description="Disordered" evidence="1">
    <location>
        <begin position="340"/>
        <end position="428"/>
    </location>
</feature>
<feature type="compositionally biased region" description="Basic and acidic residues" evidence="1">
    <location>
        <begin position="367"/>
        <end position="379"/>
    </location>
</feature>
<feature type="region of interest" description="Disordered" evidence="1">
    <location>
        <begin position="1"/>
        <end position="120"/>
    </location>
</feature>
<sequence length="659" mass="66938">MYPPSPPFSGASPCQSGAVGGSDSTATVSADDHVSSDSSAAGPASSHHSSPTPSAPYAGNDSGQAVPAASPSAALQHQEDGRCASESSALDSQAPGGPASRPATSYIMTGPLPGLPRPRTETVLLDPASAASPLTLESAAAGSALSGSSLGSSGTRAPPGSGSGRGAGAWPPGGAPQGRTLVTVPSVCGSRRRYMHALLQRSAAWMMFSKGVQSVEPQCLEYVSSWLAFRIGAIGRQAKIYANIRGTSVANYFDVKQALFDVCPASYAALFRTTGVEPVAGTQPKEVLLGADGRGRRARQAALARGAEADTNPPLEGTEAELVVTTEDSWVYRRLVGEPADPLGAEESNAVSGVSAPLAAGPATLDTPHDAPVGREDAQRSGPLGPGTGPQFPGAAASPPDASPSAAGPGGAPGGTPRVDLSGGASPAVGPAAGGAGALPGAPGYADVAPARGDLGPVKPGSTRSAEPPLHIPPWLPQFPPAHLWACTPTPSAPACDGVSLDFKRQCAKMELQLHLPQLQLPQLPPPSARWGEGGARRDPEGDDSGGTRRWRGGDSRMGMKRGRNAAEGDTANHSLWGLPRDEGGTACLSEDDEVEKEAADADVAGEDRCGGKRRGSGKEENGGKGKKRRTKQEDEVIEREVVADSAQFGKQGNLLLSW</sequence>
<dbReference type="CDD" id="cd08049">
    <property type="entry name" value="TAF8"/>
    <property type="match status" value="1"/>
</dbReference>
<evidence type="ECO:0000256" key="1">
    <source>
        <dbReference type="SAM" id="MobiDB-lite"/>
    </source>
</evidence>
<organism evidence="2 3">
    <name type="scientific">Toxoplasma gondii GAB2-2007-GAL-DOM2</name>
    <dbReference type="NCBI Taxonomy" id="1130820"/>
    <lineage>
        <taxon>Eukaryota</taxon>
        <taxon>Sar</taxon>
        <taxon>Alveolata</taxon>
        <taxon>Apicomplexa</taxon>
        <taxon>Conoidasida</taxon>
        <taxon>Coccidia</taxon>
        <taxon>Eucoccidiorida</taxon>
        <taxon>Eimeriorina</taxon>
        <taxon>Sarcocystidae</taxon>
        <taxon>Toxoplasma</taxon>
    </lineage>
</organism>
<feature type="compositionally biased region" description="Basic and acidic residues" evidence="1">
    <location>
        <begin position="606"/>
        <end position="624"/>
    </location>
</feature>
<protein>
    <submittedName>
        <fullName evidence="2">Transcription initiation factor TFIID complex subunit TAF8</fullName>
    </submittedName>
</protein>
<reference evidence="2 3" key="1">
    <citation type="submission" date="2014-02" db="EMBL/GenBank/DDBJ databases">
        <authorList>
            <person name="Sibley D."/>
            <person name="Venepally P."/>
            <person name="Karamycheva S."/>
            <person name="Hadjithomas M."/>
            <person name="Khan A."/>
            <person name="Brunk B."/>
            <person name="Roos D."/>
            <person name="Caler E."/>
            <person name="Lorenzi H."/>
        </authorList>
    </citation>
    <scope>NUCLEOTIDE SEQUENCE [LARGE SCALE GENOMIC DNA]</scope>
    <source>
        <strain evidence="2 3">GAB2-2007-GAL-DOM2</strain>
    </source>
</reference>
<dbReference type="AlphaFoldDB" id="A0A086JZF5"/>
<dbReference type="OrthoDB" id="332667at2759"/>
<feature type="compositionally biased region" description="Low complexity" evidence="1">
    <location>
        <begin position="145"/>
        <end position="160"/>
    </location>
</feature>
<feature type="region of interest" description="Disordered" evidence="1">
    <location>
        <begin position="521"/>
        <end position="638"/>
    </location>
</feature>
<accession>A0A086JZF5</accession>